<dbReference type="SUPFAM" id="SSF46955">
    <property type="entry name" value="Putative DNA-binding domain"/>
    <property type="match status" value="1"/>
</dbReference>
<dbReference type="CDD" id="cd01109">
    <property type="entry name" value="HTH_YyaN"/>
    <property type="match status" value="1"/>
</dbReference>
<protein>
    <submittedName>
        <fullName evidence="3">HTH-type transcriptional regulator AdhR</fullName>
    </submittedName>
</protein>
<dbReference type="PROSITE" id="PS50937">
    <property type="entry name" value="HTH_MERR_2"/>
    <property type="match status" value="1"/>
</dbReference>
<dbReference type="EMBL" id="UGPG01000001">
    <property type="protein sequence ID" value="STY43200.1"/>
    <property type="molecule type" value="Genomic_DNA"/>
</dbReference>
<sequence>MNVKEISEMLQISTHTIRYYDKEGLFPFIDRDEHGYRNFSEEDVYWVEFIRCMRSTHMPITELRKIAELFEEGRSTKEERRQIFENHRANLLQQKELIDIALRKLNEKFKILDNE</sequence>
<dbReference type="AlphaFoldDB" id="A0A378MA18"/>
<dbReference type="PANTHER" id="PTHR30204:SF82">
    <property type="entry name" value="TRANSCRIPTIONAL REGULATOR, MERR FAMILY"/>
    <property type="match status" value="1"/>
</dbReference>
<dbReference type="InterPro" id="IPR000551">
    <property type="entry name" value="MerR-type_HTH_dom"/>
</dbReference>
<evidence type="ECO:0000259" key="2">
    <source>
        <dbReference type="PROSITE" id="PS50937"/>
    </source>
</evidence>
<dbReference type="Gene3D" id="1.10.1660.10">
    <property type="match status" value="1"/>
</dbReference>
<proteinExistence type="predicted"/>
<name>A0A378MA18_LISGR</name>
<evidence type="ECO:0000313" key="4">
    <source>
        <dbReference type="Proteomes" id="UP000254879"/>
    </source>
</evidence>
<dbReference type="PANTHER" id="PTHR30204">
    <property type="entry name" value="REDOX-CYCLING DRUG-SENSING TRANSCRIPTIONAL ACTIVATOR SOXR"/>
    <property type="match status" value="1"/>
</dbReference>
<dbReference type="SMART" id="SM00422">
    <property type="entry name" value="HTH_MERR"/>
    <property type="match status" value="1"/>
</dbReference>
<gene>
    <name evidence="3" type="primary">adhR_1</name>
    <name evidence="3" type="ORF">NCTC10815_00487</name>
</gene>
<feature type="domain" description="HTH merR-type" evidence="2">
    <location>
        <begin position="1"/>
        <end position="69"/>
    </location>
</feature>
<reference evidence="3 4" key="1">
    <citation type="submission" date="2018-06" db="EMBL/GenBank/DDBJ databases">
        <authorList>
            <consortium name="Pathogen Informatics"/>
            <person name="Doyle S."/>
        </authorList>
    </citation>
    <scope>NUCLEOTIDE SEQUENCE [LARGE SCALE GENOMIC DNA]</scope>
    <source>
        <strain evidence="4">NCTC 10815</strain>
    </source>
</reference>
<dbReference type="InterPro" id="IPR047057">
    <property type="entry name" value="MerR_fam"/>
</dbReference>
<evidence type="ECO:0000313" key="3">
    <source>
        <dbReference type="EMBL" id="STY43200.1"/>
    </source>
</evidence>
<organism evidence="3 4">
    <name type="scientific">Listeria grayi</name>
    <name type="common">Listeria murrayi</name>
    <dbReference type="NCBI Taxonomy" id="1641"/>
    <lineage>
        <taxon>Bacteria</taxon>
        <taxon>Bacillati</taxon>
        <taxon>Bacillota</taxon>
        <taxon>Bacilli</taxon>
        <taxon>Bacillales</taxon>
        <taxon>Listeriaceae</taxon>
        <taxon>Listeria</taxon>
    </lineage>
</organism>
<accession>A0A378MA18</accession>
<evidence type="ECO:0000256" key="1">
    <source>
        <dbReference type="ARBA" id="ARBA00023125"/>
    </source>
</evidence>
<keyword evidence="1" id="KW-0238">DNA-binding</keyword>
<dbReference type="Proteomes" id="UP000254879">
    <property type="component" value="Unassembled WGS sequence"/>
</dbReference>
<dbReference type="RefSeq" id="WP_036104134.1">
    <property type="nucleotide sequence ID" value="NZ_UGPG01000001.1"/>
</dbReference>
<dbReference type="GO" id="GO:0003677">
    <property type="term" value="F:DNA binding"/>
    <property type="evidence" value="ECO:0007669"/>
    <property type="project" value="UniProtKB-KW"/>
</dbReference>
<dbReference type="Pfam" id="PF13411">
    <property type="entry name" value="MerR_1"/>
    <property type="match status" value="1"/>
</dbReference>
<dbReference type="GO" id="GO:0003700">
    <property type="term" value="F:DNA-binding transcription factor activity"/>
    <property type="evidence" value="ECO:0007669"/>
    <property type="project" value="InterPro"/>
</dbReference>
<dbReference type="OrthoDB" id="9811174at2"/>
<dbReference type="InterPro" id="IPR009061">
    <property type="entry name" value="DNA-bd_dom_put_sf"/>
</dbReference>